<evidence type="ECO:0000313" key="4">
    <source>
        <dbReference type="Proteomes" id="UP000523863"/>
    </source>
</evidence>
<feature type="region of interest" description="Disordered" evidence="1">
    <location>
        <begin position="31"/>
        <end position="98"/>
    </location>
</feature>
<gene>
    <name evidence="3" type="ORF">BKA12_002221</name>
</gene>
<evidence type="ECO:0008006" key="5">
    <source>
        <dbReference type="Google" id="ProtNLM"/>
    </source>
</evidence>
<feature type="compositionally biased region" description="Low complexity" evidence="1">
    <location>
        <begin position="46"/>
        <end position="88"/>
    </location>
</feature>
<feature type="chain" id="PRO_5038907864" description="DUF4352 domain-containing protein" evidence="2">
    <location>
        <begin position="22"/>
        <end position="255"/>
    </location>
</feature>
<dbReference type="RefSeq" id="WP_183643826.1">
    <property type="nucleotide sequence ID" value="NZ_JACHBL010000001.1"/>
</dbReference>
<accession>A0A7W8YCR2</accession>
<sequence>MKKSAFLASTVALSMVTLMLAGCGARNDPLPQESSSAFVTVQPSGTPSTASATAIHTTVASTTATAPAPVTSTAPPSVASSTRATAPPSVKPSRTSAARQKSVRGLEIYRVGEAVEFLDGSSGTEQVKASFTISSIQRSTTCPSNTSIKPVNGQFIILGISGWNQFSEQTSPQPIWVHQGTWLFYPGGGTKAALPAEDTPFPSPCMRNQQVSEFPAGQIPASKPVRGVVVLDVARGSGNLTYADLGVETVEYRVP</sequence>
<proteinExistence type="predicted"/>
<name>A0A7W8YCR2_9MICC</name>
<evidence type="ECO:0000256" key="2">
    <source>
        <dbReference type="SAM" id="SignalP"/>
    </source>
</evidence>
<evidence type="ECO:0000313" key="3">
    <source>
        <dbReference type="EMBL" id="MBB5599141.1"/>
    </source>
</evidence>
<reference evidence="3 4" key="1">
    <citation type="submission" date="2020-08" db="EMBL/GenBank/DDBJ databases">
        <title>Sequencing the genomes of 1000 actinobacteria strains.</title>
        <authorList>
            <person name="Klenk H.-P."/>
        </authorList>
    </citation>
    <scope>NUCLEOTIDE SEQUENCE [LARGE SCALE GENOMIC DNA]</scope>
    <source>
        <strain evidence="3 4">DSM 23694</strain>
    </source>
</reference>
<protein>
    <recommendedName>
        <fullName evidence="5">DUF4352 domain-containing protein</fullName>
    </recommendedName>
</protein>
<feature type="compositionally biased region" description="Polar residues" evidence="1">
    <location>
        <begin position="32"/>
        <end position="45"/>
    </location>
</feature>
<organism evidence="3 4">
    <name type="scientific">Neomicrococcus lactis</name>
    <dbReference type="NCBI Taxonomy" id="732241"/>
    <lineage>
        <taxon>Bacteria</taxon>
        <taxon>Bacillati</taxon>
        <taxon>Actinomycetota</taxon>
        <taxon>Actinomycetes</taxon>
        <taxon>Micrococcales</taxon>
        <taxon>Micrococcaceae</taxon>
        <taxon>Neomicrococcus</taxon>
    </lineage>
</organism>
<keyword evidence="2" id="KW-0732">Signal</keyword>
<comment type="caution">
    <text evidence="3">The sequence shown here is derived from an EMBL/GenBank/DDBJ whole genome shotgun (WGS) entry which is preliminary data.</text>
</comment>
<evidence type="ECO:0000256" key="1">
    <source>
        <dbReference type="SAM" id="MobiDB-lite"/>
    </source>
</evidence>
<feature type="signal peptide" evidence="2">
    <location>
        <begin position="1"/>
        <end position="21"/>
    </location>
</feature>
<dbReference type="EMBL" id="JACHBL010000001">
    <property type="protein sequence ID" value="MBB5599141.1"/>
    <property type="molecule type" value="Genomic_DNA"/>
</dbReference>
<dbReference type="PROSITE" id="PS51257">
    <property type="entry name" value="PROKAR_LIPOPROTEIN"/>
    <property type="match status" value="1"/>
</dbReference>
<dbReference type="Proteomes" id="UP000523863">
    <property type="component" value="Unassembled WGS sequence"/>
</dbReference>
<keyword evidence="4" id="KW-1185">Reference proteome</keyword>
<dbReference type="AlphaFoldDB" id="A0A7W8YCR2"/>